<dbReference type="Proteomes" id="UP000239187">
    <property type="component" value="Chromosome"/>
</dbReference>
<dbReference type="AlphaFoldDB" id="A0A2L0UCZ7"/>
<dbReference type="Pfam" id="PF13649">
    <property type="entry name" value="Methyltransf_25"/>
    <property type="match status" value="1"/>
</dbReference>
<sequence>MRWDPGLYGRHAGHRGRPFLDLLARVGHEAPRSVVDLGCGSGELTEVLARRWPTAQVVGIDSSAEMVGAARRRTALPNLRFQLGDLRNYEPGADDVLVTNAALQWVPGHQGLLARWAAALPVGGWLALQVPGNFSAPSHALLRSHAGSGQWASRLRGVLRHDDAVGEPIDYLGILLAAGLEADVWETTYEQVLPGEDAVLDWVRGAALRSVLDALSEDEAAEFEAGYGALLREAYPRGEHGTVFGFRRIFAVGHRTG</sequence>
<gene>
    <name evidence="4" type="ORF">CVO76_05330</name>
</gene>
<dbReference type="SUPFAM" id="SSF53335">
    <property type="entry name" value="S-adenosyl-L-methionine-dependent methyltransferases"/>
    <property type="match status" value="1"/>
</dbReference>
<keyword evidence="1 4" id="KW-0489">Methyltransferase</keyword>
<reference evidence="4 5" key="1">
    <citation type="submission" date="2017-11" db="EMBL/GenBank/DDBJ databases">
        <title>Draft genome of Arthrobacter agilis strain UMCV2, a plant growth-promoting rhizobacterium and biocontrol capacity of phytopathogenic fungi.</title>
        <authorList>
            <person name="Martinez-Camara R."/>
            <person name="Santoyo G."/>
            <person name="Moreno-Hagelsieb G."/>
            <person name="Valencia-Cantero E."/>
        </authorList>
    </citation>
    <scope>NUCLEOTIDE SEQUENCE [LARGE SCALE GENOMIC DNA]</scope>
    <source>
        <strain evidence="4 5">UMCV2</strain>
    </source>
</reference>
<protein>
    <submittedName>
        <fullName evidence="4">Trans-aconitate methyltransferase</fullName>
        <ecNumber evidence="4">2.1.1.144</ecNumber>
    </submittedName>
</protein>
<dbReference type="InterPro" id="IPR023149">
    <property type="entry name" value="Trans_acon_MeTrfase_C"/>
</dbReference>
<dbReference type="PANTHER" id="PTHR43861:SF1">
    <property type="entry name" value="TRANS-ACONITATE 2-METHYLTRANSFERASE"/>
    <property type="match status" value="1"/>
</dbReference>
<evidence type="ECO:0000313" key="4">
    <source>
        <dbReference type="EMBL" id="AUZ87121.1"/>
    </source>
</evidence>
<dbReference type="InterPro" id="IPR029063">
    <property type="entry name" value="SAM-dependent_MTases_sf"/>
</dbReference>
<dbReference type="GO" id="GO:0030798">
    <property type="term" value="F:trans-aconitate 2-methyltransferase activity"/>
    <property type="evidence" value="ECO:0007669"/>
    <property type="project" value="UniProtKB-EC"/>
</dbReference>
<organism evidence="4 5">
    <name type="scientific">Arthrobacter agilis</name>
    <dbReference type="NCBI Taxonomy" id="37921"/>
    <lineage>
        <taxon>Bacteria</taxon>
        <taxon>Bacillati</taxon>
        <taxon>Actinomycetota</taxon>
        <taxon>Actinomycetes</taxon>
        <taxon>Micrococcales</taxon>
        <taxon>Micrococcaceae</taxon>
        <taxon>Arthrobacter</taxon>
    </lineage>
</organism>
<accession>A0A2L0UCZ7</accession>
<keyword evidence="2 4" id="KW-0808">Transferase</keyword>
<evidence type="ECO:0000313" key="5">
    <source>
        <dbReference type="Proteomes" id="UP000239187"/>
    </source>
</evidence>
<feature type="domain" description="Methyltransferase" evidence="3">
    <location>
        <begin position="34"/>
        <end position="124"/>
    </location>
</feature>
<dbReference type="Gene3D" id="1.10.150.290">
    <property type="entry name" value="S-adenosyl-L-methionine-dependent methyltransferases"/>
    <property type="match status" value="1"/>
</dbReference>
<evidence type="ECO:0000256" key="1">
    <source>
        <dbReference type="ARBA" id="ARBA00022603"/>
    </source>
</evidence>
<dbReference type="InterPro" id="IPR041698">
    <property type="entry name" value="Methyltransf_25"/>
</dbReference>
<dbReference type="RefSeq" id="WP_208741073.1">
    <property type="nucleotide sequence ID" value="NZ_CP024915.1"/>
</dbReference>
<name>A0A2L0UCZ7_9MICC</name>
<dbReference type="PANTHER" id="PTHR43861">
    <property type="entry name" value="TRANS-ACONITATE 2-METHYLTRANSFERASE-RELATED"/>
    <property type="match status" value="1"/>
</dbReference>
<evidence type="ECO:0000259" key="3">
    <source>
        <dbReference type="Pfam" id="PF13649"/>
    </source>
</evidence>
<evidence type="ECO:0000256" key="2">
    <source>
        <dbReference type="ARBA" id="ARBA00022679"/>
    </source>
</evidence>
<dbReference type="GO" id="GO:0032259">
    <property type="term" value="P:methylation"/>
    <property type="evidence" value="ECO:0007669"/>
    <property type="project" value="UniProtKB-KW"/>
</dbReference>
<dbReference type="CDD" id="cd02440">
    <property type="entry name" value="AdoMet_MTases"/>
    <property type="match status" value="1"/>
</dbReference>
<dbReference type="EC" id="2.1.1.144" evidence="4"/>
<dbReference type="Gene3D" id="3.40.50.150">
    <property type="entry name" value="Vaccinia Virus protein VP39"/>
    <property type="match status" value="1"/>
</dbReference>
<dbReference type="EMBL" id="CP024915">
    <property type="protein sequence ID" value="AUZ87121.1"/>
    <property type="molecule type" value="Genomic_DNA"/>
</dbReference>
<proteinExistence type="predicted"/>
<dbReference type="NCBIfam" id="NF010703">
    <property type="entry name" value="PRK14103.1"/>
    <property type="match status" value="1"/>
</dbReference>